<feature type="domain" description="Bacterial bifunctional deaminase-reductase C-terminal" evidence="2">
    <location>
        <begin position="6"/>
        <end position="184"/>
    </location>
</feature>
<feature type="region of interest" description="Disordered" evidence="1">
    <location>
        <begin position="15"/>
        <end position="47"/>
    </location>
</feature>
<dbReference type="Gene3D" id="3.40.430.10">
    <property type="entry name" value="Dihydrofolate Reductase, subunit A"/>
    <property type="match status" value="1"/>
</dbReference>
<dbReference type="SUPFAM" id="SSF53597">
    <property type="entry name" value="Dihydrofolate reductase-like"/>
    <property type="match status" value="1"/>
</dbReference>
<reference evidence="3 4" key="1">
    <citation type="submission" date="2018-01" db="EMBL/GenBank/DDBJ databases">
        <title>Draft genome sequence of Jiangella sp. GTF31.</title>
        <authorList>
            <person name="Sahin N."/>
            <person name="Ay H."/>
            <person name="Saygin H."/>
        </authorList>
    </citation>
    <scope>NUCLEOTIDE SEQUENCE [LARGE SCALE GENOMIC DNA]</scope>
    <source>
        <strain evidence="3 4">GTF31</strain>
    </source>
</reference>
<dbReference type="EMBL" id="POTW01000018">
    <property type="protein sequence ID" value="PZF84143.1"/>
    <property type="molecule type" value="Genomic_DNA"/>
</dbReference>
<dbReference type="InterPro" id="IPR024072">
    <property type="entry name" value="DHFR-like_dom_sf"/>
</dbReference>
<name>A0A2W2CV96_9ACTN</name>
<dbReference type="RefSeq" id="WP_111254486.1">
    <property type="nucleotide sequence ID" value="NZ_POTW01000018.1"/>
</dbReference>
<protein>
    <submittedName>
        <fullName evidence="3">Riboflavin biosynthesis protein RibD</fullName>
    </submittedName>
</protein>
<comment type="caution">
    <text evidence="3">The sequence shown here is derived from an EMBL/GenBank/DDBJ whole genome shotgun (WGS) entry which is preliminary data.</text>
</comment>
<gene>
    <name evidence="3" type="ORF">C1I92_09845</name>
</gene>
<dbReference type="InterPro" id="IPR002734">
    <property type="entry name" value="RibDG_C"/>
</dbReference>
<accession>A0A2W2CV96</accession>
<dbReference type="Pfam" id="PF01872">
    <property type="entry name" value="RibD_C"/>
    <property type="match status" value="1"/>
</dbReference>
<organism evidence="3 4">
    <name type="scientific">Jiangella anatolica</name>
    <dbReference type="NCBI Taxonomy" id="2670374"/>
    <lineage>
        <taxon>Bacteria</taxon>
        <taxon>Bacillati</taxon>
        <taxon>Actinomycetota</taxon>
        <taxon>Actinomycetes</taxon>
        <taxon>Jiangellales</taxon>
        <taxon>Jiangellaceae</taxon>
        <taxon>Jiangella</taxon>
    </lineage>
</organism>
<dbReference type="Proteomes" id="UP000248764">
    <property type="component" value="Unassembled WGS sequence"/>
</dbReference>
<evidence type="ECO:0000313" key="3">
    <source>
        <dbReference type="EMBL" id="PZF84143.1"/>
    </source>
</evidence>
<dbReference type="AlphaFoldDB" id="A0A2W2CV96"/>
<dbReference type="GO" id="GO:0009231">
    <property type="term" value="P:riboflavin biosynthetic process"/>
    <property type="evidence" value="ECO:0007669"/>
    <property type="project" value="InterPro"/>
</dbReference>
<dbReference type="GO" id="GO:0008703">
    <property type="term" value="F:5-amino-6-(5-phosphoribosylamino)uracil reductase activity"/>
    <property type="evidence" value="ECO:0007669"/>
    <property type="project" value="InterPro"/>
</dbReference>
<keyword evidence="4" id="KW-1185">Reference proteome</keyword>
<evidence type="ECO:0000256" key="1">
    <source>
        <dbReference type="SAM" id="MobiDB-lite"/>
    </source>
</evidence>
<evidence type="ECO:0000313" key="4">
    <source>
        <dbReference type="Proteomes" id="UP000248764"/>
    </source>
</evidence>
<proteinExistence type="predicted"/>
<sequence length="194" mass="20514">MGLAVLDMSMSVDGYVAGPNDDDPNNPGGDGFTLHDWGLTPEGGFQETGPAGELMGEILAAGAVVSGRRTAEHAEHWGGVHHGDGVRVFVLSHRPAPPAVADYPLITYVTDGIESAMAQAKAAAGDRNVHVIGARTAQAALEAGVLDVIQLHLVPVLFGGGRRLIDLLPARVQLEIERVIDTPEATHLRYRVRH</sequence>
<evidence type="ECO:0000259" key="2">
    <source>
        <dbReference type="Pfam" id="PF01872"/>
    </source>
</evidence>